<evidence type="ECO:0000313" key="2">
    <source>
        <dbReference type="EMBL" id="KAG5594226.1"/>
    </source>
</evidence>
<feature type="transmembrane region" description="Helical" evidence="1">
    <location>
        <begin position="35"/>
        <end position="56"/>
    </location>
</feature>
<dbReference type="EMBL" id="JACXVP010000007">
    <property type="protein sequence ID" value="KAG5594226.1"/>
    <property type="molecule type" value="Genomic_DNA"/>
</dbReference>
<keyword evidence="3" id="KW-1185">Reference proteome</keyword>
<keyword evidence="1" id="KW-0812">Transmembrane</keyword>
<reference evidence="2 3" key="1">
    <citation type="submission" date="2020-09" db="EMBL/GenBank/DDBJ databases">
        <title>De no assembly of potato wild relative species, Solanum commersonii.</title>
        <authorList>
            <person name="Cho K."/>
        </authorList>
    </citation>
    <scope>NUCLEOTIDE SEQUENCE [LARGE SCALE GENOMIC DNA]</scope>
    <source>
        <strain evidence="2">LZ3.2</strain>
        <tissue evidence="2">Leaf</tissue>
    </source>
</reference>
<protein>
    <submittedName>
        <fullName evidence="2">Uncharacterized protein</fullName>
    </submittedName>
</protein>
<accession>A0A9J5Y2Q2</accession>
<dbReference type="AlphaFoldDB" id="A0A9J5Y2Q2"/>
<evidence type="ECO:0000256" key="1">
    <source>
        <dbReference type="SAM" id="Phobius"/>
    </source>
</evidence>
<name>A0A9J5Y2Q2_SOLCO</name>
<feature type="non-terminal residue" evidence="2">
    <location>
        <position position="152"/>
    </location>
</feature>
<dbReference type="Proteomes" id="UP000824120">
    <property type="component" value="Chromosome 7"/>
</dbReference>
<keyword evidence="1" id="KW-0472">Membrane</keyword>
<comment type="caution">
    <text evidence="2">The sequence shown here is derived from an EMBL/GenBank/DDBJ whole genome shotgun (WGS) entry which is preliminary data.</text>
</comment>
<proteinExistence type="predicted"/>
<sequence length="152" mass="17507">LSGKTPILATSLSTLVGILLERKETTTMPPTRSEIIALHLLWLSLHGELFIADFLLMRKWLSGALILSQDVIVVLQLMRTTTWKNGILLQRTPLLILLFMLSPIICWEIWRERYSNEFDVIKPYVYRSKANILFTIVHITKKKFGKANIVES</sequence>
<evidence type="ECO:0000313" key="3">
    <source>
        <dbReference type="Proteomes" id="UP000824120"/>
    </source>
</evidence>
<keyword evidence="1" id="KW-1133">Transmembrane helix</keyword>
<organism evidence="2 3">
    <name type="scientific">Solanum commersonii</name>
    <name type="common">Commerson's wild potato</name>
    <name type="synonym">Commerson's nightshade</name>
    <dbReference type="NCBI Taxonomy" id="4109"/>
    <lineage>
        <taxon>Eukaryota</taxon>
        <taxon>Viridiplantae</taxon>
        <taxon>Streptophyta</taxon>
        <taxon>Embryophyta</taxon>
        <taxon>Tracheophyta</taxon>
        <taxon>Spermatophyta</taxon>
        <taxon>Magnoliopsida</taxon>
        <taxon>eudicotyledons</taxon>
        <taxon>Gunneridae</taxon>
        <taxon>Pentapetalae</taxon>
        <taxon>asterids</taxon>
        <taxon>lamiids</taxon>
        <taxon>Solanales</taxon>
        <taxon>Solanaceae</taxon>
        <taxon>Solanoideae</taxon>
        <taxon>Solaneae</taxon>
        <taxon>Solanum</taxon>
    </lineage>
</organism>
<feature type="transmembrane region" description="Helical" evidence="1">
    <location>
        <begin position="92"/>
        <end position="110"/>
    </location>
</feature>
<gene>
    <name evidence="2" type="ORF">H5410_035458</name>
</gene>